<dbReference type="Proteomes" id="UP001161247">
    <property type="component" value="Chromosome 2"/>
</dbReference>
<protein>
    <submittedName>
        <fullName evidence="1">OLC1v1030833C1</fullName>
    </submittedName>
</protein>
<proteinExistence type="predicted"/>
<accession>A0AAV1CI26</accession>
<sequence length="105" mass="11666">MRSKVFPGHPPESATFMPWNFGGESNPCEQFLQDLIDVCNECIDCFNKIHEEEEDYLFSGGADCIRHVTFEVGTGLNLPVVPRNSKSFEPSMCGVIEGARLLPEG</sequence>
<reference evidence="1" key="1">
    <citation type="submission" date="2023-03" db="EMBL/GenBank/DDBJ databases">
        <authorList>
            <person name="Julca I."/>
        </authorList>
    </citation>
    <scope>NUCLEOTIDE SEQUENCE</scope>
</reference>
<evidence type="ECO:0000313" key="1">
    <source>
        <dbReference type="EMBL" id="CAI9094986.1"/>
    </source>
</evidence>
<evidence type="ECO:0000313" key="2">
    <source>
        <dbReference type="Proteomes" id="UP001161247"/>
    </source>
</evidence>
<dbReference type="EMBL" id="OX459119">
    <property type="protein sequence ID" value="CAI9094986.1"/>
    <property type="molecule type" value="Genomic_DNA"/>
</dbReference>
<gene>
    <name evidence="1" type="ORF">OLC1_LOCUS6053</name>
</gene>
<dbReference type="AlphaFoldDB" id="A0AAV1CI26"/>
<keyword evidence="2" id="KW-1185">Reference proteome</keyword>
<name>A0AAV1CI26_OLDCO</name>
<organism evidence="1 2">
    <name type="scientific">Oldenlandia corymbosa var. corymbosa</name>
    <dbReference type="NCBI Taxonomy" id="529605"/>
    <lineage>
        <taxon>Eukaryota</taxon>
        <taxon>Viridiplantae</taxon>
        <taxon>Streptophyta</taxon>
        <taxon>Embryophyta</taxon>
        <taxon>Tracheophyta</taxon>
        <taxon>Spermatophyta</taxon>
        <taxon>Magnoliopsida</taxon>
        <taxon>eudicotyledons</taxon>
        <taxon>Gunneridae</taxon>
        <taxon>Pentapetalae</taxon>
        <taxon>asterids</taxon>
        <taxon>lamiids</taxon>
        <taxon>Gentianales</taxon>
        <taxon>Rubiaceae</taxon>
        <taxon>Rubioideae</taxon>
        <taxon>Spermacoceae</taxon>
        <taxon>Hedyotis-Oldenlandia complex</taxon>
        <taxon>Oldenlandia</taxon>
    </lineage>
</organism>